<keyword evidence="7" id="KW-1185">Reference proteome</keyword>
<dbReference type="CDD" id="cd01425">
    <property type="entry name" value="RPS2"/>
    <property type="match status" value="1"/>
</dbReference>
<organism evidence="6 7">
    <name type="scientific">Mycena citricolor</name>
    <dbReference type="NCBI Taxonomy" id="2018698"/>
    <lineage>
        <taxon>Eukaryota</taxon>
        <taxon>Fungi</taxon>
        <taxon>Dikarya</taxon>
        <taxon>Basidiomycota</taxon>
        <taxon>Agaricomycotina</taxon>
        <taxon>Agaricomycetes</taxon>
        <taxon>Agaricomycetidae</taxon>
        <taxon>Agaricales</taxon>
        <taxon>Marasmiineae</taxon>
        <taxon>Mycenaceae</taxon>
        <taxon>Mycena</taxon>
    </lineage>
</organism>
<evidence type="ECO:0000256" key="4">
    <source>
        <dbReference type="RuleBase" id="RU003631"/>
    </source>
</evidence>
<dbReference type="InterPro" id="IPR023591">
    <property type="entry name" value="Ribosomal_uS2_flav_dom_sf"/>
</dbReference>
<evidence type="ECO:0000256" key="2">
    <source>
        <dbReference type="ARBA" id="ARBA00022980"/>
    </source>
</evidence>
<protein>
    <recommendedName>
        <fullName evidence="8">Ribosomal protein S2</fullName>
    </recommendedName>
</protein>
<proteinExistence type="inferred from homology"/>
<dbReference type="GO" id="GO:0005763">
    <property type="term" value="C:mitochondrial small ribosomal subunit"/>
    <property type="evidence" value="ECO:0007669"/>
    <property type="project" value="TreeGrafter"/>
</dbReference>
<dbReference type="AlphaFoldDB" id="A0AAD2HQ68"/>
<dbReference type="PROSITE" id="PS00963">
    <property type="entry name" value="RIBOSOMAL_S2_2"/>
    <property type="match status" value="1"/>
</dbReference>
<sequence length="390" mass="42824">MSLCRKPLASASNVLRRPLPAPKRVRSYSDKPELGDRPLRSFEDWSELQIKRAAVGTLIDIFSDYGSNRRQENAFKLRDYTRRPVPNATVSSLLAAGAHFGHATSRMNPNFMPYAYGERAKSTIIDLDHTVPLLRRAANLVRAVTFAGGQILFIGTRPDLRPIVKSAAARVGAQGYYISGRWIPGTLTNTAELYGPEVVQAIKGRPDLVILLNPLSNMTCIRECTLVNIPTIAIIDSNADPRIVTYPIPANDESPQAAEIIAGILSIAGREGLALRLEDELRDSEKLLDGVEEEAQKERDAAQRLADGEGFDVTGEAMGEQFGYNTENKIACIPVSQKQEQRRSPTFSRLQSADVPLQFVDGFGVLVLLDAVKDDAAPSLEIRNSVFEGH</sequence>
<evidence type="ECO:0000256" key="3">
    <source>
        <dbReference type="ARBA" id="ARBA00023274"/>
    </source>
</evidence>
<evidence type="ECO:0000313" key="7">
    <source>
        <dbReference type="Proteomes" id="UP001295794"/>
    </source>
</evidence>
<evidence type="ECO:0000256" key="1">
    <source>
        <dbReference type="ARBA" id="ARBA00006242"/>
    </source>
</evidence>
<comment type="similarity">
    <text evidence="1 4">Belongs to the universal ribosomal protein uS2 family.</text>
</comment>
<comment type="caution">
    <text evidence="6">The sequence shown here is derived from an EMBL/GenBank/DDBJ whole genome shotgun (WGS) entry which is preliminary data.</text>
</comment>
<keyword evidence="2 4" id="KW-0689">Ribosomal protein</keyword>
<keyword evidence="5" id="KW-0175">Coiled coil</keyword>
<dbReference type="Gene3D" id="3.40.50.10490">
    <property type="entry name" value="Glucose-6-phosphate isomerase like protein, domain 1"/>
    <property type="match status" value="1"/>
</dbReference>
<dbReference type="GO" id="GO:0006412">
    <property type="term" value="P:translation"/>
    <property type="evidence" value="ECO:0007669"/>
    <property type="project" value="InterPro"/>
</dbReference>
<gene>
    <name evidence="6" type="ORF">MYCIT1_LOCUS29770</name>
</gene>
<keyword evidence="3 4" id="KW-0687">Ribonucleoprotein</keyword>
<dbReference type="PROSITE" id="PS00962">
    <property type="entry name" value="RIBOSOMAL_S2_1"/>
    <property type="match status" value="1"/>
</dbReference>
<dbReference type="NCBIfam" id="TIGR01011">
    <property type="entry name" value="rpsB_bact"/>
    <property type="match status" value="1"/>
</dbReference>
<dbReference type="InterPro" id="IPR005706">
    <property type="entry name" value="Ribosomal_uS2_bac/mit/plastid"/>
</dbReference>
<evidence type="ECO:0008006" key="8">
    <source>
        <dbReference type="Google" id="ProtNLM"/>
    </source>
</evidence>
<dbReference type="GO" id="GO:0003735">
    <property type="term" value="F:structural constituent of ribosome"/>
    <property type="evidence" value="ECO:0007669"/>
    <property type="project" value="InterPro"/>
</dbReference>
<accession>A0AAD2HQ68</accession>
<dbReference type="InterPro" id="IPR001865">
    <property type="entry name" value="Ribosomal_uS2"/>
</dbReference>
<feature type="coiled-coil region" evidence="5">
    <location>
        <begin position="274"/>
        <end position="301"/>
    </location>
</feature>
<dbReference type="EMBL" id="CAVNYO010000437">
    <property type="protein sequence ID" value="CAK5279630.1"/>
    <property type="molecule type" value="Genomic_DNA"/>
</dbReference>
<dbReference type="SUPFAM" id="SSF52313">
    <property type="entry name" value="Ribosomal protein S2"/>
    <property type="match status" value="1"/>
</dbReference>
<dbReference type="PANTHER" id="PTHR12534:SF0">
    <property type="entry name" value="SMALL RIBOSOMAL SUBUNIT PROTEIN US2M"/>
    <property type="match status" value="1"/>
</dbReference>
<dbReference type="HAMAP" id="MF_00291_B">
    <property type="entry name" value="Ribosomal_uS2_B"/>
    <property type="match status" value="1"/>
</dbReference>
<dbReference type="PANTHER" id="PTHR12534">
    <property type="entry name" value="30S RIBOSOMAL PROTEIN S2 PROKARYOTIC AND ORGANELLAR"/>
    <property type="match status" value="1"/>
</dbReference>
<dbReference type="PRINTS" id="PR00395">
    <property type="entry name" value="RIBOSOMALS2"/>
</dbReference>
<dbReference type="InterPro" id="IPR018130">
    <property type="entry name" value="Ribosomal_uS2_CS"/>
</dbReference>
<dbReference type="Pfam" id="PF00318">
    <property type="entry name" value="Ribosomal_S2"/>
    <property type="match status" value="2"/>
</dbReference>
<feature type="non-terminal residue" evidence="6">
    <location>
        <position position="1"/>
    </location>
</feature>
<dbReference type="Proteomes" id="UP001295794">
    <property type="component" value="Unassembled WGS sequence"/>
</dbReference>
<reference evidence="6" key="1">
    <citation type="submission" date="2023-11" db="EMBL/GenBank/DDBJ databases">
        <authorList>
            <person name="De Vega J J."/>
            <person name="De Vega J J."/>
        </authorList>
    </citation>
    <scope>NUCLEOTIDE SEQUENCE</scope>
</reference>
<evidence type="ECO:0000313" key="6">
    <source>
        <dbReference type="EMBL" id="CAK5279630.1"/>
    </source>
</evidence>
<evidence type="ECO:0000256" key="5">
    <source>
        <dbReference type="SAM" id="Coils"/>
    </source>
</evidence>
<name>A0AAD2HQ68_9AGAR</name>